<evidence type="ECO:0000313" key="11">
    <source>
        <dbReference type="Proteomes" id="UP000663479"/>
    </source>
</evidence>
<dbReference type="InterPro" id="IPR011491">
    <property type="entry name" value="FlgE_D2"/>
</dbReference>
<evidence type="ECO:0000259" key="8">
    <source>
        <dbReference type="Pfam" id="PF07559"/>
    </source>
</evidence>
<dbReference type="PANTHER" id="PTHR30435:SF1">
    <property type="entry name" value="FLAGELLAR HOOK PROTEIN FLGE"/>
    <property type="match status" value="1"/>
</dbReference>
<feature type="domain" description="Flagellar hook protein FlgE D2" evidence="8">
    <location>
        <begin position="194"/>
        <end position="332"/>
    </location>
</feature>
<keyword evidence="4 5" id="KW-0975">Bacterial flagellum</keyword>
<feature type="domain" description="Flagellar hook protein FlgE/F/G-like D1" evidence="9">
    <location>
        <begin position="75"/>
        <end position="117"/>
    </location>
</feature>
<feature type="domain" description="Flagellar basal body rod protein N-terminal" evidence="6">
    <location>
        <begin position="5"/>
        <end position="33"/>
    </location>
</feature>
<comment type="subcellular location">
    <subcellularLocation>
        <location evidence="1 5">Bacterial flagellum basal body</location>
    </subcellularLocation>
</comment>
<dbReference type="InterPro" id="IPR001444">
    <property type="entry name" value="Flag_bb_rod_N"/>
</dbReference>
<name>A0AAQ0CGK5_9GAMM</name>
<reference evidence="10" key="1">
    <citation type="submission" date="2020-12" db="EMBL/GenBank/DDBJ databases">
        <title>Genome reconstruction of Halomonas venusta strain DSM 4743.</title>
        <authorList>
            <person name="Aguirre-Garrido J.F."/>
            <person name="Hernandez-Soto L.M."/>
            <person name="Martinez-Abarca F."/>
        </authorList>
    </citation>
    <scope>NUCLEOTIDE SEQUENCE</scope>
    <source>
        <strain evidence="10">4743</strain>
    </source>
</reference>
<proteinExistence type="inferred from homology"/>
<evidence type="ECO:0000256" key="2">
    <source>
        <dbReference type="ARBA" id="ARBA00009677"/>
    </source>
</evidence>
<keyword evidence="10" id="KW-0966">Cell projection</keyword>
<dbReference type="Pfam" id="PF06429">
    <property type="entry name" value="Flg_bbr_C"/>
    <property type="match status" value="1"/>
</dbReference>
<dbReference type="InterPro" id="IPR037925">
    <property type="entry name" value="FlgE/F/G-like"/>
</dbReference>
<dbReference type="SUPFAM" id="SSF117143">
    <property type="entry name" value="Flagellar hook protein flgE"/>
    <property type="match status" value="1"/>
</dbReference>
<dbReference type="Proteomes" id="UP000663479">
    <property type="component" value="Chromosome"/>
</dbReference>
<dbReference type="GO" id="GO:0009424">
    <property type="term" value="C:bacterial-type flagellum hook"/>
    <property type="evidence" value="ECO:0007669"/>
    <property type="project" value="TreeGrafter"/>
</dbReference>
<dbReference type="PANTHER" id="PTHR30435">
    <property type="entry name" value="FLAGELLAR PROTEIN"/>
    <property type="match status" value="1"/>
</dbReference>
<evidence type="ECO:0000256" key="3">
    <source>
        <dbReference type="ARBA" id="ARBA00019015"/>
    </source>
</evidence>
<dbReference type="Pfam" id="PF00460">
    <property type="entry name" value="Flg_bb_rod"/>
    <property type="match status" value="1"/>
</dbReference>
<keyword evidence="10" id="KW-0282">Flagellum</keyword>
<dbReference type="GO" id="GO:0005829">
    <property type="term" value="C:cytosol"/>
    <property type="evidence" value="ECO:0007669"/>
    <property type="project" value="TreeGrafter"/>
</dbReference>
<dbReference type="GO" id="GO:0071978">
    <property type="term" value="P:bacterial-type flagellum-dependent swarming motility"/>
    <property type="evidence" value="ECO:0007669"/>
    <property type="project" value="TreeGrafter"/>
</dbReference>
<dbReference type="InterPro" id="IPR020013">
    <property type="entry name" value="Flagellar_FlgE/F/G"/>
</dbReference>
<evidence type="ECO:0000259" key="6">
    <source>
        <dbReference type="Pfam" id="PF00460"/>
    </source>
</evidence>
<evidence type="ECO:0000256" key="1">
    <source>
        <dbReference type="ARBA" id="ARBA00004117"/>
    </source>
</evidence>
<feature type="domain" description="Flagellar basal-body/hook protein C-terminal" evidence="7">
    <location>
        <begin position="407"/>
        <end position="450"/>
    </location>
</feature>
<dbReference type="InterPro" id="IPR037058">
    <property type="entry name" value="Falgellar_hook_FlgE_sf"/>
</dbReference>
<protein>
    <recommendedName>
        <fullName evidence="3 5">Flagellar hook protein FlgE</fullName>
    </recommendedName>
</protein>
<dbReference type="NCBIfam" id="TIGR03506">
    <property type="entry name" value="FlgEFG_subfam"/>
    <property type="match status" value="1"/>
</dbReference>
<accession>A0AAQ0CGK5</accession>
<evidence type="ECO:0000256" key="4">
    <source>
        <dbReference type="ARBA" id="ARBA00023143"/>
    </source>
</evidence>
<gene>
    <name evidence="10" type="ORF">JDS37_00405</name>
</gene>
<organism evidence="10 11">
    <name type="scientific">Vreelandella venusta</name>
    <dbReference type="NCBI Taxonomy" id="44935"/>
    <lineage>
        <taxon>Bacteria</taxon>
        <taxon>Pseudomonadati</taxon>
        <taxon>Pseudomonadota</taxon>
        <taxon>Gammaproteobacteria</taxon>
        <taxon>Oceanospirillales</taxon>
        <taxon>Halomonadaceae</taxon>
        <taxon>Vreelandella</taxon>
    </lineage>
</organism>
<comment type="similarity">
    <text evidence="2 5">Belongs to the flagella basal body rod proteins family.</text>
</comment>
<dbReference type="Gene3D" id="2.60.98.20">
    <property type="entry name" value="Flagellar hook protein FlgE"/>
    <property type="match status" value="1"/>
</dbReference>
<dbReference type="InterPro" id="IPR053967">
    <property type="entry name" value="LlgE_F_G-like_D1"/>
</dbReference>
<comment type="function">
    <text evidence="5">A flexible structure which links the flagellar filament to the drive apparatus in the basal body.</text>
</comment>
<dbReference type="Pfam" id="PF22692">
    <property type="entry name" value="LlgE_F_G_D1"/>
    <property type="match status" value="1"/>
</dbReference>
<dbReference type="Pfam" id="PF07559">
    <property type="entry name" value="FlgE_D2"/>
    <property type="match status" value="1"/>
</dbReference>
<dbReference type="EMBL" id="CP066539">
    <property type="protein sequence ID" value="QRL03474.1"/>
    <property type="molecule type" value="Genomic_DNA"/>
</dbReference>
<evidence type="ECO:0000259" key="7">
    <source>
        <dbReference type="Pfam" id="PF06429"/>
    </source>
</evidence>
<dbReference type="AlphaFoldDB" id="A0AAQ0CGK5"/>
<evidence type="ECO:0000313" key="10">
    <source>
        <dbReference type="EMBL" id="QRL03474.1"/>
    </source>
</evidence>
<dbReference type="InterPro" id="IPR010930">
    <property type="entry name" value="Flg_bb/hook_C_dom"/>
</dbReference>
<dbReference type="RefSeq" id="WP_146943107.1">
    <property type="nucleotide sequence ID" value="NZ_BJUL01000004.1"/>
</dbReference>
<dbReference type="GO" id="GO:0009425">
    <property type="term" value="C:bacterial-type flagellum basal body"/>
    <property type="evidence" value="ECO:0007669"/>
    <property type="project" value="UniProtKB-SubCell"/>
</dbReference>
<sequence>MSFTTAVAGLNAQSEKLNSAGNNIANSQTVGYKSSDVLFSDVFAASRGIGVQVSDVRQNFTQGSIESTGRNLDLAISGEGFYRLERSTGEVGYSRNGEFSITATGDIVNAQGDRLMGYGMDRGVTEDTDDQQAFPFSNVLVGGDPQALNVPVDDIPAKATTEVNALLNLDARAVSGQDLNTVEISESDADAEANPPVVTPLNYHFSNNFTSYDSLGNAVNVATYFERVGDNSNQWKVTAVTNGVTRGSFTLDFTQSGRLQTNAQGIVTGIGESADPGGAVVTEDPETGETRVTIGGIPGGVDAENLNIQLKFDGTTQFAADSLQKELNQDGYTSGALAGITVTESGVIQRNFTNGETRAAGQIALASFRNEEGLQPLGNNLWAATNASGLANLGAPGTGRLGQIQAEAVEASNVNLASELVDTIVAQRSYQANSNTISTQDELLQTIINL</sequence>
<evidence type="ECO:0000256" key="5">
    <source>
        <dbReference type="RuleBase" id="RU362116"/>
    </source>
</evidence>
<keyword evidence="10" id="KW-0969">Cilium</keyword>
<evidence type="ECO:0000259" key="9">
    <source>
        <dbReference type="Pfam" id="PF22692"/>
    </source>
</evidence>